<dbReference type="Gene3D" id="3.40.1390.10">
    <property type="entry name" value="MurE/MurF, N-terminal domain"/>
    <property type="match status" value="1"/>
</dbReference>
<proteinExistence type="predicted"/>
<dbReference type="SUPFAM" id="SSF56349">
    <property type="entry name" value="DNA breaking-rejoining enzymes"/>
    <property type="match status" value="1"/>
</dbReference>
<evidence type="ECO:0000256" key="1">
    <source>
        <dbReference type="ARBA" id="ARBA00023172"/>
    </source>
</evidence>
<dbReference type="Gene3D" id="1.10.443.10">
    <property type="entry name" value="Intergrase catalytic core"/>
    <property type="match status" value="1"/>
</dbReference>
<evidence type="ECO:0000313" key="4">
    <source>
        <dbReference type="Proteomes" id="UP000265715"/>
    </source>
</evidence>
<sequence length="145" mass="15178">MRLSDVAQAIQGRLEGPDLEVSRLAPPETARPGELVAVREPKFLPQALQSGAALVLPDGLPLPEARSAVRVASLGAAWPRLLALFEPAEPWAGPGVHPTALVEAGVALDAVKDLLGHASISTTQIYLHATAGRLAEAARKLPRLP</sequence>
<dbReference type="EMBL" id="QXDL01000012">
    <property type="protein sequence ID" value="RIH90304.1"/>
    <property type="molecule type" value="Genomic_DNA"/>
</dbReference>
<dbReference type="AlphaFoldDB" id="A0A399F0K6"/>
<organism evidence="3 4">
    <name type="scientific">Calidithermus terrae</name>
    <dbReference type="NCBI Taxonomy" id="1408545"/>
    <lineage>
        <taxon>Bacteria</taxon>
        <taxon>Thermotogati</taxon>
        <taxon>Deinococcota</taxon>
        <taxon>Deinococci</taxon>
        <taxon>Thermales</taxon>
        <taxon>Thermaceae</taxon>
        <taxon>Calidithermus</taxon>
    </lineage>
</organism>
<dbReference type="GO" id="GO:0003677">
    <property type="term" value="F:DNA binding"/>
    <property type="evidence" value="ECO:0007669"/>
    <property type="project" value="InterPro"/>
</dbReference>
<dbReference type="Proteomes" id="UP000265715">
    <property type="component" value="Unassembled WGS sequence"/>
</dbReference>
<dbReference type="GO" id="GO:0006310">
    <property type="term" value="P:DNA recombination"/>
    <property type="evidence" value="ECO:0007669"/>
    <property type="project" value="UniProtKB-KW"/>
</dbReference>
<evidence type="ECO:0000313" key="3">
    <source>
        <dbReference type="EMBL" id="RIH90304.1"/>
    </source>
</evidence>
<dbReference type="InterPro" id="IPR011010">
    <property type="entry name" value="DNA_brk_join_enz"/>
</dbReference>
<dbReference type="Pfam" id="PF00589">
    <property type="entry name" value="Phage_integrase"/>
    <property type="match status" value="1"/>
</dbReference>
<comment type="caution">
    <text evidence="3">The sequence shown here is derived from an EMBL/GenBank/DDBJ whole genome shotgun (WGS) entry which is preliminary data.</text>
</comment>
<dbReference type="InterPro" id="IPR002104">
    <property type="entry name" value="Integrase_catalytic"/>
</dbReference>
<evidence type="ECO:0000259" key="2">
    <source>
        <dbReference type="Pfam" id="PF00589"/>
    </source>
</evidence>
<dbReference type="GO" id="GO:0015074">
    <property type="term" value="P:DNA integration"/>
    <property type="evidence" value="ECO:0007669"/>
    <property type="project" value="InterPro"/>
</dbReference>
<protein>
    <submittedName>
        <fullName evidence="3">Tyrosine recombinase XerD</fullName>
    </submittedName>
</protein>
<keyword evidence="1" id="KW-0233">DNA recombination</keyword>
<keyword evidence="4" id="KW-1185">Reference proteome</keyword>
<reference evidence="3 4" key="1">
    <citation type="submission" date="2018-08" db="EMBL/GenBank/DDBJ databases">
        <title>Meiothermus terrae DSM 26712 genome sequencing project.</title>
        <authorList>
            <person name="Da Costa M.S."/>
            <person name="Albuquerque L."/>
            <person name="Raposo P."/>
            <person name="Froufe H.J.C."/>
            <person name="Barroso C.S."/>
            <person name="Egas C."/>
        </authorList>
    </citation>
    <scope>NUCLEOTIDE SEQUENCE [LARGE SCALE GENOMIC DNA]</scope>
    <source>
        <strain evidence="3 4">DSM 26712</strain>
    </source>
</reference>
<dbReference type="RefSeq" id="WP_119313762.1">
    <property type="nucleotide sequence ID" value="NZ_QXDL01000012.1"/>
</dbReference>
<dbReference type="InterPro" id="IPR013762">
    <property type="entry name" value="Integrase-like_cat_sf"/>
</dbReference>
<accession>A0A399F0K6</accession>
<name>A0A399F0K6_9DEIN</name>
<feature type="domain" description="Tyr recombinase" evidence="2">
    <location>
        <begin position="99"/>
        <end position="131"/>
    </location>
</feature>
<gene>
    <name evidence="3" type="primary">xerD_1</name>
    <name evidence="3" type="ORF">Mterra_00535</name>
</gene>
<dbReference type="OrthoDB" id="2643438at2"/>